<comment type="caution">
    <text evidence="1">The sequence shown here is derived from an EMBL/GenBank/DDBJ whole genome shotgun (WGS) entry which is preliminary data.</text>
</comment>
<keyword evidence="2" id="KW-1185">Reference proteome</keyword>
<dbReference type="Pfam" id="PF14825">
    <property type="entry name" value="CFAP77"/>
    <property type="match status" value="1"/>
</dbReference>
<organism evidence="1 2">
    <name type="scientific">Lymnaea stagnalis</name>
    <name type="common">Great pond snail</name>
    <name type="synonym">Helix stagnalis</name>
    <dbReference type="NCBI Taxonomy" id="6523"/>
    <lineage>
        <taxon>Eukaryota</taxon>
        <taxon>Metazoa</taxon>
        <taxon>Spiralia</taxon>
        <taxon>Lophotrochozoa</taxon>
        <taxon>Mollusca</taxon>
        <taxon>Gastropoda</taxon>
        <taxon>Heterobranchia</taxon>
        <taxon>Euthyneura</taxon>
        <taxon>Panpulmonata</taxon>
        <taxon>Hygrophila</taxon>
        <taxon>Lymnaeoidea</taxon>
        <taxon>Lymnaeidae</taxon>
        <taxon>Lymnaea</taxon>
    </lineage>
</organism>
<evidence type="ECO:0000313" key="2">
    <source>
        <dbReference type="Proteomes" id="UP001497497"/>
    </source>
</evidence>
<sequence>MAMQVEGPFDYTATGTLGDQRNSMLQNELHLRNKVGHIKSRGFHLPEKGFTYGLPNDRRIYTAADAWKLSHNSLNSDPALRGWTGTYLPKGGATKVKAASERDFLTMNKMAITNGLVRTEEQADYRAVHDIRRLPFNKKEMAGKMRTRRLPPTMVFGIPSRPSTPIYDLMEHKYQDKWLKERQNTLSAKRQADTKGPRSHGIVYETRATVLRTYQNPVEPPPLWQLPRFTKSARPQVQSFRTDPEKSLAFRYQETDKIDRQGDFGTGIYELPKN</sequence>
<dbReference type="PANTHER" id="PTHR28617">
    <property type="entry name" value="CILIA- AND FLAGELLA-ASSOCIATED PROTEIN 77"/>
    <property type="match status" value="1"/>
</dbReference>
<dbReference type="EMBL" id="CAXITT010000276">
    <property type="protein sequence ID" value="CAL1537808.1"/>
    <property type="molecule type" value="Genomic_DNA"/>
</dbReference>
<dbReference type="Proteomes" id="UP001497497">
    <property type="component" value="Unassembled WGS sequence"/>
</dbReference>
<protein>
    <recommendedName>
        <fullName evidence="3">Cilia- and flagella-associated protein 77</fullName>
    </recommendedName>
</protein>
<dbReference type="AlphaFoldDB" id="A0AAV2HUK8"/>
<accession>A0AAV2HUK8</accession>
<reference evidence="1 2" key="1">
    <citation type="submission" date="2024-04" db="EMBL/GenBank/DDBJ databases">
        <authorList>
            <consortium name="Genoscope - CEA"/>
            <person name="William W."/>
        </authorList>
    </citation>
    <scope>NUCLEOTIDE SEQUENCE [LARGE SCALE GENOMIC DNA]</scope>
</reference>
<dbReference type="InterPro" id="IPR029147">
    <property type="entry name" value="CFAP77"/>
</dbReference>
<proteinExistence type="predicted"/>
<name>A0AAV2HUK8_LYMST</name>
<evidence type="ECO:0000313" key="1">
    <source>
        <dbReference type="EMBL" id="CAL1537808.1"/>
    </source>
</evidence>
<gene>
    <name evidence="1" type="ORF">GSLYS_00011710001</name>
</gene>
<dbReference type="PANTHER" id="PTHR28617:SF1">
    <property type="entry name" value="CILIA- AND FLAGELLA-ASSOCIATED PROTEIN 77"/>
    <property type="match status" value="1"/>
</dbReference>
<evidence type="ECO:0008006" key="3">
    <source>
        <dbReference type="Google" id="ProtNLM"/>
    </source>
</evidence>